<name>A0ABM1ANM0_MICOH</name>
<sequence>MPPFLQFWWPLGWTHRASEGPTKPAWVLLCCMGTLLVTCGPSFGASITKSAPTADMIKTILKYLKLESKELYEDYKKNSSGEVPIDESLQLPCFTLGCEASTNISIIEAYLEEVRRLSENRVDTSRVTKRLSDITCSDVRCSNSSKPSVSGPDKFYEIKSFKLTVLKRFSDCMGKLEAKDRIC</sequence>
<keyword evidence="1" id="KW-0812">Transmembrane</keyword>
<feature type="transmembrane region" description="Helical" evidence="1">
    <location>
        <begin position="25"/>
        <end position="48"/>
    </location>
</feature>
<protein>
    <submittedName>
        <fullName evidence="3">Interleukin-31 isoform X1</fullName>
    </submittedName>
</protein>
<proteinExistence type="predicted"/>
<dbReference type="PANTHER" id="PTHR38652:SF1">
    <property type="entry name" value="INTERLEUKIN-31"/>
    <property type="match status" value="1"/>
</dbReference>
<dbReference type="Pfam" id="PF15209">
    <property type="entry name" value="IL31"/>
    <property type="match status" value="1"/>
</dbReference>
<evidence type="ECO:0000313" key="2">
    <source>
        <dbReference type="Proteomes" id="UP000694915"/>
    </source>
</evidence>
<accession>A0ABM1ANM0</accession>
<dbReference type="RefSeq" id="XP_013205330.1">
    <property type="nucleotide sequence ID" value="XM_013349876.1"/>
</dbReference>
<dbReference type="PANTHER" id="PTHR38652">
    <property type="entry name" value="INTERLEUKIN-31"/>
    <property type="match status" value="1"/>
</dbReference>
<dbReference type="InterPro" id="IPR027987">
    <property type="entry name" value="IL-31"/>
</dbReference>
<keyword evidence="2" id="KW-1185">Reference proteome</keyword>
<keyword evidence="1" id="KW-0472">Membrane</keyword>
<evidence type="ECO:0000256" key="1">
    <source>
        <dbReference type="SAM" id="Phobius"/>
    </source>
</evidence>
<gene>
    <name evidence="3" type="primary">LOC101980943</name>
</gene>
<evidence type="ECO:0000313" key="3">
    <source>
        <dbReference type="RefSeq" id="XP_013205330.1"/>
    </source>
</evidence>
<dbReference type="GeneID" id="101980943"/>
<keyword evidence="1" id="KW-1133">Transmembrane helix</keyword>
<dbReference type="Proteomes" id="UP000694915">
    <property type="component" value="Chromosome 2"/>
</dbReference>
<reference evidence="3" key="1">
    <citation type="submission" date="2025-08" db="UniProtKB">
        <authorList>
            <consortium name="RefSeq"/>
        </authorList>
    </citation>
    <scope>IDENTIFICATION</scope>
</reference>
<organism evidence="2 3">
    <name type="scientific">Microtus ochrogaster</name>
    <name type="common">Prairie vole</name>
    <dbReference type="NCBI Taxonomy" id="79684"/>
    <lineage>
        <taxon>Eukaryota</taxon>
        <taxon>Metazoa</taxon>
        <taxon>Chordata</taxon>
        <taxon>Craniata</taxon>
        <taxon>Vertebrata</taxon>
        <taxon>Euteleostomi</taxon>
        <taxon>Mammalia</taxon>
        <taxon>Eutheria</taxon>
        <taxon>Euarchontoglires</taxon>
        <taxon>Glires</taxon>
        <taxon>Rodentia</taxon>
        <taxon>Myomorpha</taxon>
        <taxon>Muroidea</taxon>
        <taxon>Cricetidae</taxon>
        <taxon>Arvicolinae</taxon>
        <taxon>Microtus</taxon>
    </lineage>
</organism>